<dbReference type="PROSITE" id="PS51635">
    <property type="entry name" value="PNPLA"/>
    <property type="match status" value="1"/>
</dbReference>
<name>A0A9P9XMJ5_9PEZI</name>
<dbReference type="GO" id="GO:0046486">
    <property type="term" value="P:glycerolipid metabolic process"/>
    <property type="evidence" value="ECO:0007669"/>
    <property type="project" value="UniProtKB-ARBA"/>
</dbReference>
<evidence type="ECO:0000313" key="8">
    <source>
        <dbReference type="EMBL" id="KAI3556897.1"/>
    </source>
</evidence>
<dbReference type="Gene3D" id="1.25.40.20">
    <property type="entry name" value="Ankyrin repeat-containing domain"/>
    <property type="match status" value="1"/>
</dbReference>
<keyword evidence="3 6" id="KW-0443">Lipid metabolism</keyword>
<evidence type="ECO:0000256" key="4">
    <source>
        <dbReference type="ARBA" id="ARBA00023422"/>
    </source>
</evidence>
<dbReference type="SUPFAM" id="SSF48403">
    <property type="entry name" value="Ankyrin repeat"/>
    <property type="match status" value="1"/>
</dbReference>
<comment type="catalytic activity">
    <reaction evidence="4">
        <text>a 1,2-diacyl-sn-glycero-3-phosphocholine + H2O = a 1-acyl-sn-glycero-3-phosphocholine + a fatty acid + H(+)</text>
        <dbReference type="Rhea" id="RHEA:15801"/>
        <dbReference type="ChEBI" id="CHEBI:15377"/>
        <dbReference type="ChEBI" id="CHEBI:15378"/>
        <dbReference type="ChEBI" id="CHEBI:28868"/>
        <dbReference type="ChEBI" id="CHEBI:57643"/>
        <dbReference type="ChEBI" id="CHEBI:58168"/>
        <dbReference type="EC" id="3.1.1.4"/>
    </reaction>
    <physiologicalReaction direction="left-to-right" evidence="4">
        <dbReference type="Rhea" id="RHEA:15802"/>
    </physiologicalReaction>
</comment>
<dbReference type="GO" id="GO:0004623">
    <property type="term" value="F:phospholipase A2 activity"/>
    <property type="evidence" value="ECO:0007669"/>
    <property type="project" value="UniProtKB-EC"/>
</dbReference>
<dbReference type="InterPro" id="IPR056884">
    <property type="entry name" value="NPHP3-like_N"/>
</dbReference>
<gene>
    <name evidence="8" type="ORF">CABS02_02904</name>
</gene>
<dbReference type="PANTHER" id="PTHR10039">
    <property type="entry name" value="AMELOGENIN"/>
    <property type="match status" value="1"/>
</dbReference>
<dbReference type="PROSITE" id="PS50088">
    <property type="entry name" value="ANK_REPEAT"/>
    <property type="match status" value="1"/>
</dbReference>
<dbReference type="SMART" id="SM00248">
    <property type="entry name" value="ANK"/>
    <property type="match status" value="1"/>
</dbReference>
<keyword evidence="5" id="KW-0040">ANK repeat</keyword>
<feature type="active site" description="Nucleophile" evidence="6">
    <location>
        <position position="56"/>
    </location>
</feature>
<dbReference type="Gene3D" id="3.40.1090.10">
    <property type="entry name" value="Cytosolic phospholipase A2 catalytic domain"/>
    <property type="match status" value="1"/>
</dbReference>
<dbReference type="CDD" id="cd07216">
    <property type="entry name" value="Pat17_PNPLA8_PNPLA9_like3"/>
    <property type="match status" value="1"/>
</dbReference>
<dbReference type="Pfam" id="PF01734">
    <property type="entry name" value="Patatin"/>
    <property type="match status" value="1"/>
</dbReference>
<evidence type="ECO:0000259" key="7">
    <source>
        <dbReference type="PROSITE" id="PS51635"/>
    </source>
</evidence>
<keyword evidence="9" id="KW-1185">Reference proteome</keyword>
<feature type="short sequence motif" description="GXGXXG" evidence="6">
    <location>
        <begin position="14"/>
        <end position="19"/>
    </location>
</feature>
<sequence length="1350" mass="150914">MDNERPVRLLSLDGGGIRGLSSILILKDLMRHVNQDRDPNSQLQPWQVFDLIGGTSTGGIIAIMLGCLRMTVDECEEAYIRLAKTIFKPKRWKYNAFSRGVDFFSASERYDSSKLESVVKEIIKARTGSDKTPLSNFTEDGFGKVFVTTVQTDDNELLLLRSYETRQEIDKHSKQFQLWEALRATSAATTYFKEYRRGNAGYLDGALKSNNPIFQVRQEARDQWPDREAFLISIGTGTKPSVPLRGNLIHLARTLTKLVTETEETWNRFRGSHKEMLKDSLLFRYSVPELGGVDLGNHKLMGMVRTNTERHLREAATEKYVTACAKKMMEIESGEFVTLRMGKSRALRLEDLSEQEKDCLRSLHATSGDYESQRLGIDKPVPGTCKWFLRHPKFVNWERGSASSLLWVTANPGCGKSVLSSFLVDTLNDESSRPIVCSFFFKAGIDSRRSSHQALCVLLHQLFVAAPNLVQAAMEDYCSKDILSFTKDVEALWAILCEAVSRLSKRKVICIIDALDECSDQSRNRFISQLVTAISANGSLSSVGNLKFLVTSRPWPSIESRFRNLLSIRLRGEDESPALSADVEKMIEHRVRELKKSSFLSTEASSLVAKILTEGADRTFLWVSLVFDAIERLQSRKLSSIERSLESLPGDLDQLYESALAAFVDPKASYKLLSMVLAAKRPLKLDELNVALSFEENTISLEALSRELEPNAEHTIKELGGFFIRIMDSTVFLVHQTARDFLLSRGTNLVEKQPIHRVDLELANFSLARTCIGFIQLEGLPVRPQRPMTEEERVKSNEILLANLPGWAKSFYVYASTEWASHLGGDEVFKSTSDIHDAVRSICDSSKPYFSAWWYLYVDGKFFAGSGKQHPHFGDCAGRCFAHWSTLKGSPAATRGLLESGTSVAGELDAYGCDLLYHCASRRDEQAHWILENTDHATLHLLNFLERTVSEENWKVFQQLLHTQVQIKLPEHEARARYYSLTVTALRRPKFLEPLLNRGLTICGKEFLEAAEKGCHESLALLIDRRPQAVEDLPRVLKEVLVRATELGYPRCRTVVLRHLSSDAAIGLDLSAGLIEASYRGDRCSIRELGAMGALDQGKGLAFSCALGDSETAAAFINSIAYPREVLVEGLSTYYDSNMGSELKESCLKTLRNVVASRGKLFEGFRLFPIFGFSFEDATQLLELLSARGIFISRRRFVEATAIVVAMDDRFSYWLAQAASKLQNDPTLAAKDFFLLACFWGKPSLVQLGVSGAVDINKQDGSGITPLMAATASGSLEVVRLLLEKGANPDQRCKALVPQRGTMSDIEWELASLCIHFARGLGIACMEGSPRSLARQMGQVEIEEVLNDVG</sequence>
<dbReference type="InterPro" id="IPR027417">
    <property type="entry name" value="P-loop_NTPase"/>
</dbReference>
<evidence type="ECO:0000313" key="9">
    <source>
        <dbReference type="Proteomes" id="UP001056436"/>
    </source>
</evidence>
<dbReference type="SUPFAM" id="SSF52540">
    <property type="entry name" value="P-loop containing nucleoside triphosphate hydrolases"/>
    <property type="match status" value="1"/>
</dbReference>
<evidence type="ECO:0000256" key="1">
    <source>
        <dbReference type="ARBA" id="ARBA00013278"/>
    </source>
</evidence>
<dbReference type="Gene3D" id="3.40.50.300">
    <property type="entry name" value="P-loop containing nucleotide triphosphate hydrolases"/>
    <property type="match status" value="1"/>
</dbReference>
<dbReference type="InterPro" id="IPR016035">
    <property type="entry name" value="Acyl_Trfase/lysoPLipase"/>
</dbReference>
<dbReference type="EC" id="3.1.1.4" evidence="1"/>
<dbReference type="InterPro" id="IPR036770">
    <property type="entry name" value="Ankyrin_rpt-contain_sf"/>
</dbReference>
<dbReference type="PROSITE" id="PS50297">
    <property type="entry name" value="ANK_REP_REGION"/>
    <property type="match status" value="1"/>
</dbReference>
<dbReference type="GO" id="GO:0016042">
    <property type="term" value="P:lipid catabolic process"/>
    <property type="evidence" value="ECO:0007669"/>
    <property type="project" value="UniProtKB-UniRule"/>
</dbReference>
<accession>A0A9P9XMJ5</accession>
<reference evidence="8" key="1">
    <citation type="submission" date="2019-01" db="EMBL/GenBank/DDBJ databases">
        <title>Colletotrichum abscissum LGMF1257.</title>
        <authorList>
            <person name="Baroncelli R."/>
        </authorList>
    </citation>
    <scope>NUCLEOTIDE SEQUENCE</scope>
    <source>
        <strain evidence="8">Ca142</strain>
    </source>
</reference>
<keyword evidence="6" id="KW-0442">Lipid degradation</keyword>
<evidence type="ECO:0000256" key="3">
    <source>
        <dbReference type="ARBA" id="ARBA00023098"/>
    </source>
</evidence>
<feature type="short sequence motif" description="DGA/G" evidence="6">
    <location>
        <begin position="204"/>
        <end position="206"/>
    </location>
</feature>
<comment type="caution">
    <text evidence="8">The sequence shown here is derived from an EMBL/GenBank/DDBJ whole genome shotgun (WGS) entry which is preliminary data.</text>
</comment>
<organism evidence="8 9">
    <name type="scientific">Colletotrichum abscissum</name>
    <dbReference type="NCBI Taxonomy" id="1671311"/>
    <lineage>
        <taxon>Eukaryota</taxon>
        <taxon>Fungi</taxon>
        <taxon>Dikarya</taxon>
        <taxon>Ascomycota</taxon>
        <taxon>Pezizomycotina</taxon>
        <taxon>Sordariomycetes</taxon>
        <taxon>Hypocreomycetidae</taxon>
        <taxon>Glomerellales</taxon>
        <taxon>Glomerellaceae</taxon>
        <taxon>Colletotrichum</taxon>
        <taxon>Colletotrichum acutatum species complex</taxon>
    </lineage>
</organism>
<dbReference type="EMBL" id="SDAQ01000010">
    <property type="protein sequence ID" value="KAI3556897.1"/>
    <property type="molecule type" value="Genomic_DNA"/>
</dbReference>
<keyword evidence="2" id="KW-0677">Repeat</keyword>
<keyword evidence="6" id="KW-0378">Hydrolase</keyword>
<dbReference type="Proteomes" id="UP001056436">
    <property type="component" value="Unassembled WGS sequence"/>
</dbReference>
<evidence type="ECO:0000256" key="6">
    <source>
        <dbReference type="PROSITE-ProRule" id="PRU01161"/>
    </source>
</evidence>
<dbReference type="OrthoDB" id="1658288at2759"/>
<feature type="short sequence motif" description="GXSXG" evidence="6">
    <location>
        <begin position="54"/>
        <end position="58"/>
    </location>
</feature>
<proteinExistence type="predicted"/>
<dbReference type="InterPro" id="IPR002110">
    <property type="entry name" value="Ankyrin_rpt"/>
</dbReference>
<feature type="domain" description="PNPLA" evidence="7">
    <location>
        <begin position="10"/>
        <end position="217"/>
    </location>
</feature>
<evidence type="ECO:0000256" key="2">
    <source>
        <dbReference type="ARBA" id="ARBA00022737"/>
    </source>
</evidence>
<feature type="active site" description="Proton acceptor" evidence="6">
    <location>
        <position position="204"/>
    </location>
</feature>
<feature type="repeat" description="ANK" evidence="5">
    <location>
        <begin position="1262"/>
        <end position="1294"/>
    </location>
</feature>
<dbReference type="SUPFAM" id="SSF52151">
    <property type="entry name" value="FabD/lysophospholipase-like"/>
    <property type="match status" value="1"/>
</dbReference>
<dbReference type="Pfam" id="PF12796">
    <property type="entry name" value="Ank_2"/>
    <property type="match status" value="1"/>
</dbReference>
<protein>
    <recommendedName>
        <fullName evidence="1">phospholipase A2</fullName>
        <ecNumber evidence="1">3.1.1.4</ecNumber>
    </recommendedName>
</protein>
<dbReference type="Pfam" id="PF24883">
    <property type="entry name" value="NPHP3_N"/>
    <property type="match status" value="1"/>
</dbReference>
<dbReference type="InterPro" id="IPR002641">
    <property type="entry name" value="PNPLA_dom"/>
</dbReference>
<evidence type="ECO:0000256" key="5">
    <source>
        <dbReference type="PROSITE-ProRule" id="PRU00023"/>
    </source>
</evidence>